<dbReference type="EMBL" id="MU129122">
    <property type="protein sequence ID" value="KAF9506150.1"/>
    <property type="molecule type" value="Genomic_DNA"/>
</dbReference>
<name>A0A9P6AHU9_9AGAM</name>
<proteinExistence type="predicted"/>
<organism evidence="1 2">
    <name type="scientific">Hydnum rufescens UP504</name>
    <dbReference type="NCBI Taxonomy" id="1448309"/>
    <lineage>
        <taxon>Eukaryota</taxon>
        <taxon>Fungi</taxon>
        <taxon>Dikarya</taxon>
        <taxon>Basidiomycota</taxon>
        <taxon>Agaricomycotina</taxon>
        <taxon>Agaricomycetes</taxon>
        <taxon>Cantharellales</taxon>
        <taxon>Hydnaceae</taxon>
        <taxon>Hydnum</taxon>
    </lineage>
</organism>
<accession>A0A9P6AHU9</accession>
<reference evidence="1" key="1">
    <citation type="journal article" date="2020" name="Nat. Commun.">
        <title>Large-scale genome sequencing of mycorrhizal fungi provides insights into the early evolution of symbiotic traits.</title>
        <authorList>
            <person name="Miyauchi S."/>
            <person name="Kiss E."/>
            <person name="Kuo A."/>
            <person name="Drula E."/>
            <person name="Kohler A."/>
            <person name="Sanchez-Garcia M."/>
            <person name="Morin E."/>
            <person name="Andreopoulos B."/>
            <person name="Barry K.W."/>
            <person name="Bonito G."/>
            <person name="Buee M."/>
            <person name="Carver A."/>
            <person name="Chen C."/>
            <person name="Cichocki N."/>
            <person name="Clum A."/>
            <person name="Culley D."/>
            <person name="Crous P.W."/>
            <person name="Fauchery L."/>
            <person name="Girlanda M."/>
            <person name="Hayes R.D."/>
            <person name="Keri Z."/>
            <person name="LaButti K."/>
            <person name="Lipzen A."/>
            <person name="Lombard V."/>
            <person name="Magnuson J."/>
            <person name="Maillard F."/>
            <person name="Murat C."/>
            <person name="Nolan M."/>
            <person name="Ohm R.A."/>
            <person name="Pangilinan J."/>
            <person name="Pereira M.F."/>
            <person name="Perotto S."/>
            <person name="Peter M."/>
            <person name="Pfister S."/>
            <person name="Riley R."/>
            <person name="Sitrit Y."/>
            <person name="Stielow J.B."/>
            <person name="Szollosi G."/>
            <person name="Zifcakova L."/>
            <person name="Stursova M."/>
            <person name="Spatafora J.W."/>
            <person name="Tedersoo L."/>
            <person name="Vaario L.M."/>
            <person name="Yamada A."/>
            <person name="Yan M."/>
            <person name="Wang P."/>
            <person name="Xu J."/>
            <person name="Bruns T."/>
            <person name="Baldrian P."/>
            <person name="Vilgalys R."/>
            <person name="Dunand C."/>
            <person name="Henrissat B."/>
            <person name="Grigoriev I.V."/>
            <person name="Hibbett D."/>
            <person name="Nagy L.G."/>
            <person name="Martin F.M."/>
        </authorList>
    </citation>
    <scope>NUCLEOTIDE SEQUENCE</scope>
    <source>
        <strain evidence="1">UP504</strain>
    </source>
</reference>
<evidence type="ECO:0000313" key="1">
    <source>
        <dbReference type="EMBL" id="KAF9506150.1"/>
    </source>
</evidence>
<dbReference type="Proteomes" id="UP000886523">
    <property type="component" value="Unassembled WGS sequence"/>
</dbReference>
<evidence type="ECO:0000313" key="2">
    <source>
        <dbReference type="Proteomes" id="UP000886523"/>
    </source>
</evidence>
<gene>
    <name evidence="1" type="ORF">BS47DRAFT_1353192</name>
</gene>
<dbReference type="AlphaFoldDB" id="A0A9P6AHU9"/>
<sequence length="54" mass="6367">MHMHTSCGMPYRFKFGHIFMPWASRWFHSHHLKSSPTILTKHNDGEGSSFFHPP</sequence>
<keyword evidence="2" id="KW-1185">Reference proteome</keyword>
<comment type="caution">
    <text evidence="1">The sequence shown here is derived from an EMBL/GenBank/DDBJ whole genome shotgun (WGS) entry which is preliminary data.</text>
</comment>
<protein>
    <submittedName>
        <fullName evidence="1">Uncharacterized protein</fullName>
    </submittedName>
</protein>